<dbReference type="InterPro" id="IPR047141">
    <property type="entry name" value="Stealth"/>
</dbReference>
<evidence type="ECO:0000313" key="11">
    <source>
        <dbReference type="Proteomes" id="UP000320857"/>
    </source>
</evidence>
<dbReference type="GO" id="GO:0000271">
    <property type="term" value="P:polysaccharide biosynthetic process"/>
    <property type="evidence" value="ECO:0007669"/>
    <property type="project" value="UniProtKB-KW"/>
</dbReference>
<evidence type="ECO:0000313" key="12">
    <source>
        <dbReference type="Proteomes" id="UP000517765"/>
    </source>
</evidence>
<feature type="domain" description="Stealth protein CR3 conserved region 3" evidence="7">
    <location>
        <begin position="475"/>
        <end position="523"/>
    </location>
</feature>
<comment type="caution">
    <text evidence="10">The sequence shown here is derived from an EMBL/GenBank/DDBJ whole genome shotgun (WGS) entry which is preliminary data.</text>
</comment>
<evidence type="ECO:0000259" key="6">
    <source>
        <dbReference type="Pfam" id="PF17101"/>
    </source>
</evidence>
<dbReference type="RefSeq" id="WP_143647040.1">
    <property type="nucleotide sequence ID" value="NZ_JABJXA010000105.1"/>
</dbReference>
<evidence type="ECO:0000259" key="8">
    <source>
        <dbReference type="Pfam" id="PF17103"/>
    </source>
</evidence>
<organism evidence="10 11">
    <name type="scientific">Streptomyces alkaliterrae</name>
    <dbReference type="NCBI Taxonomy" id="2213162"/>
    <lineage>
        <taxon>Bacteria</taxon>
        <taxon>Bacillati</taxon>
        <taxon>Actinomycetota</taxon>
        <taxon>Actinomycetes</taxon>
        <taxon>Kitasatosporales</taxon>
        <taxon>Streptomycetaceae</taxon>
        <taxon>Streptomyces</taxon>
    </lineage>
</organism>
<dbReference type="Proteomes" id="UP000517765">
    <property type="component" value="Unassembled WGS sequence"/>
</dbReference>
<keyword evidence="2 10" id="KW-0808">Transferase</keyword>
<dbReference type="OrthoDB" id="9776077at2"/>
<dbReference type="GO" id="GO:0016772">
    <property type="term" value="F:transferase activity, transferring phosphorus-containing groups"/>
    <property type="evidence" value="ECO:0007669"/>
    <property type="project" value="InterPro"/>
</dbReference>
<dbReference type="Pfam" id="PF17101">
    <property type="entry name" value="Stealth_CR1"/>
    <property type="match status" value="1"/>
</dbReference>
<evidence type="ECO:0000256" key="4">
    <source>
        <dbReference type="SAM" id="MobiDB-lite"/>
    </source>
</evidence>
<accession>A0A5P0YMP5</accession>
<reference evidence="10 11" key="1">
    <citation type="submission" date="2019-10" db="EMBL/GenBank/DDBJ databases">
        <title>Streptomyces sp. nov., a novel actinobacterium isolated from alkaline environment.</title>
        <authorList>
            <person name="Golinska P."/>
        </authorList>
    </citation>
    <scope>NUCLEOTIDE SEQUENCE [LARGE SCALE GENOMIC DNA]</scope>
    <source>
        <strain evidence="10 11">OF1</strain>
    </source>
</reference>
<dbReference type="PANTHER" id="PTHR24045:SF0">
    <property type="entry name" value="N-ACETYLGLUCOSAMINE-1-PHOSPHOTRANSFERASE SUBUNITS ALPHA_BETA"/>
    <property type="match status" value="1"/>
</dbReference>
<sequence length="596" mass="66890">MRSRIARGGERLLPRSVRERRAEERRLAQEAAKQAASAEAERRKAEARAEKIAARRQELLAGDDELRTVTVGDREFIGRVVGPGRTVERFTSSAASAHNLDLVVSVLEEAGIEHFLVPSRSLTRHVIGVRLSDRKAVLSALRETYRGGALYAARSGKDSLPDSASLYADGALGAEVKRARTIRFGELLLGPDGQLLADLDYACEIEFWRDGAELLDGTPDAARRAGLRTQTPPEVLETALVAPRPNPVTEVLPADARTPVRRTVGNRSVSAYAEMQGTRLEEIDFPIDIVYTWVDGDDPELRRVRDSYREQQGLAIASRETGASRYISRDELKYSLRSLEMYGDFVRHVYIVTDGQTPSWLNTTSGLVTVVDHKEIFQQADALPVFNSHAIATQLHHIPGLSERYLYFNDDVFLGRKVSADLFFHGNGIAKLPFSPVQIGIGAPHPEEPAPNSAGKNVRELLLKTHDRLITQKFKHTPHPQIRSVMLELEERFAEDVERTSRSRFRSTTDISMGASLHHHYAYLTGRAVPGVFNYRYVGLGEPDMDERLDDLLQNRAYDLFCVNDVDIKDDEREAIDRRVTDFLEAYFPFPSAYER</sequence>
<evidence type="ECO:0000259" key="5">
    <source>
        <dbReference type="Pfam" id="PF11380"/>
    </source>
</evidence>
<evidence type="ECO:0000256" key="3">
    <source>
        <dbReference type="ARBA" id="ARBA00023169"/>
    </source>
</evidence>
<dbReference type="InterPro" id="IPR031358">
    <property type="entry name" value="Stealth_CR1"/>
</dbReference>
<feature type="compositionally biased region" description="Basic and acidic residues" evidence="4">
    <location>
        <begin position="7"/>
        <end position="28"/>
    </location>
</feature>
<evidence type="ECO:0000256" key="1">
    <source>
        <dbReference type="ARBA" id="ARBA00007583"/>
    </source>
</evidence>
<proteinExistence type="inferred from homology"/>
<dbReference type="PANTHER" id="PTHR24045">
    <property type="match status" value="1"/>
</dbReference>
<dbReference type="Pfam" id="PF17102">
    <property type="entry name" value="Stealth_CR3"/>
    <property type="match status" value="1"/>
</dbReference>
<keyword evidence="11" id="KW-1185">Reference proteome</keyword>
<feature type="region of interest" description="Disordered" evidence="4">
    <location>
        <begin position="1"/>
        <end position="44"/>
    </location>
</feature>
<dbReference type="Proteomes" id="UP000320857">
    <property type="component" value="Unassembled WGS sequence"/>
</dbReference>
<feature type="domain" description="Stealth protein CR2 conserved region 2" evidence="5">
    <location>
        <begin position="325"/>
        <end position="430"/>
    </location>
</feature>
<evidence type="ECO:0000256" key="2">
    <source>
        <dbReference type="ARBA" id="ARBA00022679"/>
    </source>
</evidence>
<dbReference type="InterPro" id="IPR031357">
    <property type="entry name" value="Stealth_CR3"/>
</dbReference>
<evidence type="ECO:0000313" key="10">
    <source>
        <dbReference type="EMBL" id="MQS01566.1"/>
    </source>
</evidence>
<dbReference type="EMBL" id="JABJXA010000105">
    <property type="protein sequence ID" value="MBB1260567.1"/>
    <property type="molecule type" value="Genomic_DNA"/>
</dbReference>
<reference evidence="12" key="2">
    <citation type="submission" date="2020-05" db="EMBL/GenBank/DDBJ databases">
        <title>Classification of alakaliphilic streptomycetes isolated from an alkaline soil next to Lonar Crater, India and a proposal for the recognition of Streptomyces alkaliterrae sp. nov.</title>
        <authorList>
            <person name="Golinska P."/>
        </authorList>
    </citation>
    <scope>NUCLEOTIDE SEQUENCE [LARGE SCALE GENOMIC DNA]</scope>
    <source>
        <strain evidence="12">OF8</strain>
    </source>
</reference>
<dbReference type="Pfam" id="PF17103">
    <property type="entry name" value="Stealth_CR4"/>
    <property type="match status" value="1"/>
</dbReference>
<dbReference type="InterPro" id="IPR021520">
    <property type="entry name" value="Stealth_CR2"/>
</dbReference>
<dbReference type="InterPro" id="IPR031356">
    <property type="entry name" value="Stealth_CR4"/>
</dbReference>
<reference evidence="9" key="3">
    <citation type="journal article" name="Syst. Appl. Microbiol.">
        <title>Streptomyces alkaliterrae sp. nov., isolated from an alkaline soil, and emended descriptions of Streptomyces alkaliphilus, Streptomyces calidiresistens and Streptomyces durbertensis.</title>
        <authorList>
            <person name="Swiecimska M."/>
            <person name="Golinska P."/>
            <person name="Nouioui I."/>
            <person name="Wypij M."/>
            <person name="Rai M."/>
            <person name="Sangal V."/>
            <person name="Goodfellow M."/>
        </authorList>
    </citation>
    <scope>NUCLEOTIDE SEQUENCE</scope>
    <source>
        <strain evidence="9">OF8</strain>
    </source>
</reference>
<evidence type="ECO:0000313" key="9">
    <source>
        <dbReference type="EMBL" id="MBB1260567.1"/>
    </source>
</evidence>
<evidence type="ECO:0000259" key="7">
    <source>
        <dbReference type="Pfam" id="PF17102"/>
    </source>
</evidence>
<gene>
    <name evidence="10" type="ORF">FNX44_006670</name>
    <name evidence="9" type="ORF">H3147_17275</name>
</gene>
<protein>
    <submittedName>
        <fullName evidence="9">Stealth family protein</fullName>
    </submittedName>
    <submittedName>
        <fullName evidence="10">Sugar phosphotransferase</fullName>
    </submittedName>
</protein>
<dbReference type="Pfam" id="PF11380">
    <property type="entry name" value="Stealth_CR2"/>
    <property type="match status" value="1"/>
</dbReference>
<feature type="domain" description="Stealth protein CR4 conserved region 4" evidence="8">
    <location>
        <begin position="550"/>
        <end position="596"/>
    </location>
</feature>
<dbReference type="EMBL" id="VJYK02000046">
    <property type="protein sequence ID" value="MQS01566.1"/>
    <property type="molecule type" value="Genomic_DNA"/>
</dbReference>
<comment type="similarity">
    <text evidence="1">Belongs to the stealth family.</text>
</comment>
<dbReference type="AlphaFoldDB" id="A0A5P0YMP5"/>
<feature type="compositionally biased region" description="Low complexity" evidence="4">
    <location>
        <begin position="29"/>
        <end position="38"/>
    </location>
</feature>
<keyword evidence="3" id="KW-0270">Exopolysaccharide synthesis</keyword>
<feature type="domain" description="Stealth protein CR1 conserved region 1" evidence="6">
    <location>
        <begin position="285"/>
        <end position="311"/>
    </location>
</feature>
<name>A0A5P0YMP5_9ACTN</name>